<evidence type="ECO:0000313" key="2">
    <source>
        <dbReference type="EMBL" id="MDJ1484634.1"/>
    </source>
</evidence>
<comment type="caution">
    <text evidence="2">The sequence shown here is derived from an EMBL/GenBank/DDBJ whole genome shotgun (WGS) entry which is preliminary data.</text>
</comment>
<keyword evidence="1" id="KW-0812">Transmembrane</keyword>
<gene>
    <name evidence="2" type="ORF">QNI16_29315</name>
</gene>
<accession>A0AAE3U933</accession>
<feature type="transmembrane region" description="Helical" evidence="1">
    <location>
        <begin position="135"/>
        <end position="156"/>
    </location>
</feature>
<feature type="transmembrane region" description="Helical" evidence="1">
    <location>
        <begin position="33"/>
        <end position="55"/>
    </location>
</feature>
<dbReference type="RefSeq" id="WP_313986217.1">
    <property type="nucleotide sequence ID" value="NZ_JASJOS010000015.1"/>
</dbReference>
<name>A0AAE3U933_9BACT</name>
<keyword evidence="1" id="KW-0472">Membrane</keyword>
<feature type="transmembrane region" description="Helical" evidence="1">
    <location>
        <begin position="67"/>
        <end position="93"/>
    </location>
</feature>
<evidence type="ECO:0000256" key="1">
    <source>
        <dbReference type="SAM" id="Phobius"/>
    </source>
</evidence>
<protein>
    <submittedName>
        <fullName evidence="2">Uncharacterized protein</fullName>
    </submittedName>
</protein>
<reference evidence="2" key="1">
    <citation type="submission" date="2023-05" db="EMBL/GenBank/DDBJ databases">
        <authorList>
            <person name="Zhang X."/>
        </authorList>
    </citation>
    <scope>NUCLEOTIDE SEQUENCE</scope>
    <source>
        <strain evidence="2">YF14B1</strain>
    </source>
</reference>
<sequence>MALSSAFLFALLLVAVISLLFYSYRRSGKGMEIVLVFLLGLVIVCGGITLMIATFDFLHPSDKKPFTFMAFLLMFIFTGFYFSVYQAIVFAVVRLIASFFTDSRILHILGAVLLGIGALVLTWVFTLFASHTKDWILAVFNILGFLSAFLFGLWGIPRLQFRKETTI</sequence>
<feature type="transmembrane region" description="Helical" evidence="1">
    <location>
        <begin position="105"/>
        <end position="129"/>
    </location>
</feature>
<keyword evidence="1" id="KW-1133">Transmembrane helix</keyword>
<dbReference type="AlphaFoldDB" id="A0AAE3U933"/>
<feature type="transmembrane region" description="Helical" evidence="1">
    <location>
        <begin position="6"/>
        <end position="24"/>
    </location>
</feature>
<organism evidence="2 3">
    <name type="scientific">Xanthocytophaga flava</name>
    <dbReference type="NCBI Taxonomy" id="3048013"/>
    <lineage>
        <taxon>Bacteria</taxon>
        <taxon>Pseudomonadati</taxon>
        <taxon>Bacteroidota</taxon>
        <taxon>Cytophagia</taxon>
        <taxon>Cytophagales</taxon>
        <taxon>Rhodocytophagaceae</taxon>
        <taxon>Xanthocytophaga</taxon>
    </lineage>
</organism>
<dbReference type="EMBL" id="JASJOS010000015">
    <property type="protein sequence ID" value="MDJ1484634.1"/>
    <property type="molecule type" value="Genomic_DNA"/>
</dbReference>
<evidence type="ECO:0000313" key="3">
    <source>
        <dbReference type="Proteomes" id="UP001241110"/>
    </source>
</evidence>
<dbReference type="Proteomes" id="UP001241110">
    <property type="component" value="Unassembled WGS sequence"/>
</dbReference>
<proteinExistence type="predicted"/>